<feature type="transmembrane region" description="Helical" evidence="1">
    <location>
        <begin position="179"/>
        <end position="200"/>
    </location>
</feature>
<feature type="transmembrane region" description="Helical" evidence="1">
    <location>
        <begin position="141"/>
        <end position="159"/>
    </location>
</feature>
<sequence length="202" mass="21138">MTSPARGALLCGRARNAATAGAIMAGLLLTCPLWGRVALWIRPPLAARDVFVPLTFAVPIVLAAAVVLVTRSEHRDLEAAPPRPLSLWSTGWAAALSVAAAGCLAAGAVSGLGQEWLLQAGRTFLFLSGAALVIGRVLGHMAALSTPLVAFMVMLYAAGGHPRDFRPWWLVPLRAADDPVSWAFAVAVYVAGLLLTAVALRR</sequence>
<feature type="transmembrane region" description="Helical" evidence="1">
    <location>
        <begin position="91"/>
        <end position="110"/>
    </location>
</feature>
<gene>
    <name evidence="2" type="ORF">DP939_09990</name>
</gene>
<accession>A0A366M3Y7</accession>
<name>A0A366M3Y7_9ACTN</name>
<feature type="transmembrane region" description="Helical" evidence="1">
    <location>
        <begin position="116"/>
        <end position="134"/>
    </location>
</feature>
<dbReference type="RefSeq" id="WP_113980345.1">
    <property type="nucleotide sequence ID" value="NZ_QMEY01000003.1"/>
</dbReference>
<feature type="transmembrane region" description="Helical" evidence="1">
    <location>
        <begin position="20"/>
        <end position="39"/>
    </location>
</feature>
<proteinExistence type="predicted"/>
<evidence type="ECO:0000256" key="1">
    <source>
        <dbReference type="SAM" id="Phobius"/>
    </source>
</evidence>
<comment type="caution">
    <text evidence="2">The sequence shown here is derived from an EMBL/GenBank/DDBJ whole genome shotgun (WGS) entry which is preliminary data.</text>
</comment>
<keyword evidence="1" id="KW-0472">Membrane</keyword>
<protein>
    <submittedName>
        <fullName evidence="2">Uncharacterized protein</fullName>
    </submittedName>
</protein>
<dbReference type="EMBL" id="QMEY01000003">
    <property type="protein sequence ID" value="RBQ20142.1"/>
    <property type="molecule type" value="Genomic_DNA"/>
</dbReference>
<organism evidence="2 3">
    <name type="scientific">Spongiactinospora rosea</name>
    <dbReference type="NCBI Taxonomy" id="2248750"/>
    <lineage>
        <taxon>Bacteria</taxon>
        <taxon>Bacillati</taxon>
        <taxon>Actinomycetota</taxon>
        <taxon>Actinomycetes</taxon>
        <taxon>Streptosporangiales</taxon>
        <taxon>Streptosporangiaceae</taxon>
        <taxon>Spongiactinospora</taxon>
    </lineage>
</organism>
<keyword evidence="3" id="KW-1185">Reference proteome</keyword>
<dbReference type="AlphaFoldDB" id="A0A366M3Y7"/>
<evidence type="ECO:0000313" key="2">
    <source>
        <dbReference type="EMBL" id="RBQ20142.1"/>
    </source>
</evidence>
<keyword evidence="1" id="KW-0812">Transmembrane</keyword>
<keyword evidence="1" id="KW-1133">Transmembrane helix</keyword>
<evidence type="ECO:0000313" key="3">
    <source>
        <dbReference type="Proteomes" id="UP000253303"/>
    </source>
</evidence>
<feature type="transmembrane region" description="Helical" evidence="1">
    <location>
        <begin position="51"/>
        <end position="70"/>
    </location>
</feature>
<dbReference type="Proteomes" id="UP000253303">
    <property type="component" value="Unassembled WGS sequence"/>
</dbReference>
<reference evidence="2 3" key="1">
    <citation type="submission" date="2018-06" db="EMBL/GenBank/DDBJ databases">
        <title>Sphaerisporangium craniellae sp. nov., isolated from a marine sponge in the South China Sea.</title>
        <authorList>
            <person name="Li L."/>
        </authorList>
    </citation>
    <scope>NUCLEOTIDE SEQUENCE [LARGE SCALE GENOMIC DNA]</scope>
    <source>
        <strain evidence="2 3">LHW63015</strain>
    </source>
</reference>